<evidence type="ECO:0000256" key="7">
    <source>
        <dbReference type="ARBA" id="ARBA00023053"/>
    </source>
</evidence>
<evidence type="ECO:0000256" key="13">
    <source>
        <dbReference type="SAM" id="Phobius"/>
    </source>
</evidence>
<dbReference type="OrthoDB" id="6021021at2759"/>
<evidence type="ECO:0000256" key="8">
    <source>
        <dbReference type="ARBA" id="ARBA00023065"/>
    </source>
</evidence>
<evidence type="ECO:0000313" key="14">
    <source>
        <dbReference type="EMBL" id="CAG9858557.1"/>
    </source>
</evidence>
<dbReference type="Pfam" id="PF00858">
    <property type="entry name" value="ASC"/>
    <property type="match status" value="1"/>
</dbReference>
<evidence type="ECO:0000256" key="4">
    <source>
        <dbReference type="ARBA" id="ARBA00022461"/>
    </source>
</evidence>
<keyword evidence="9 13" id="KW-0472">Membrane</keyword>
<evidence type="ECO:0000256" key="5">
    <source>
        <dbReference type="ARBA" id="ARBA00022692"/>
    </source>
</evidence>
<keyword evidence="4 12" id="KW-0894">Sodium channel</keyword>
<dbReference type="PANTHER" id="PTHR11690">
    <property type="entry name" value="AMILORIDE-SENSITIVE SODIUM CHANNEL-RELATED"/>
    <property type="match status" value="1"/>
</dbReference>
<comment type="similarity">
    <text evidence="2 12">Belongs to the amiloride-sensitive sodium channel (TC 1.A.6) family.</text>
</comment>
<keyword evidence="15" id="KW-1185">Reference proteome</keyword>
<organism evidence="14 15">
    <name type="scientific">Phyllotreta striolata</name>
    <name type="common">Striped flea beetle</name>
    <name type="synonym">Crioceris striolata</name>
    <dbReference type="NCBI Taxonomy" id="444603"/>
    <lineage>
        <taxon>Eukaryota</taxon>
        <taxon>Metazoa</taxon>
        <taxon>Ecdysozoa</taxon>
        <taxon>Arthropoda</taxon>
        <taxon>Hexapoda</taxon>
        <taxon>Insecta</taxon>
        <taxon>Pterygota</taxon>
        <taxon>Neoptera</taxon>
        <taxon>Endopterygota</taxon>
        <taxon>Coleoptera</taxon>
        <taxon>Polyphaga</taxon>
        <taxon>Cucujiformia</taxon>
        <taxon>Chrysomeloidea</taxon>
        <taxon>Chrysomelidae</taxon>
        <taxon>Galerucinae</taxon>
        <taxon>Alticini</taxon>
        <taxon>Phyllotreta</taxon>
    </lineage>
</organism>
<dbReference type="GO" id="GO:0005886">
    <property type="term" value="C:plasma membrane"/>
    <property type="evidence" value="ECO:0007669"/>
    <property type="project" value="TreeGrafter"/>
</dbReference>
<proteinExistence type="inferred from homology"/>
<dbReference type="PROSITE" id="PS01206">
    <property type="entry name" value="ASC"/>
    <property type="match status" value="1"/>
</dbReference>
<dbReference type="EMBL" id="OU900095">
    <property type="protein sequence ID" value="CAG9858557.1"/>
    <property type="molecule type" value="Genomic_DNA"/>
</dbReference>
<name>A0A9N9XLF2_PHYSR</name>
<dbReference type="AlphaFoldDB" id="A0A9N9XLF2"/>
<gene>
    <name evidence="14" type="ORF">PHYEVI_LOCUS4946</name>
</gene>
<keyword evidence="7" id="KW-0915">Sodium</keyword>
<keyword evidence="10 12" id="KW-0739">Sodium transport</keyword>
<sequence length="518" mass="60363">MAANEKDIFMNAKVYFKDYCKNSSIHGLKYLANQRPRLEKIWWLFSVLGIFVLCVSLIDELRLKWQNSPAIVSFVTKETPIWQIPFPVVTICPHSKWSPKRFYQKKCGAFKKRHGYNNTALHIKSDLLNFLCPYDKKFTYSNNFTESPEDILKFYEWVQPNFFNLISDCKFMGKTYLCGELFDHRIFTEEGICYAFNLLDRRDLFTDIVTFHNKYHSGFPNKWSMEHGYPTSERSETYPRRALFSGAPFALEAKLSTYEKDSIITCPTCPKGYKLTISHPLSVPRPKYDYINLPLNYLLTTTVSLDMTSTSKAASKYDPRGRNCYLSDERKLKFYKIYTQQNCQMECLTNYTLASCNCSSFFMPRELDTRICSGFDYHCVHNAELNMLDESMKENFLKLNGLQDSTKCDCMPICSNVNYILQHTYMPFSWKIKNVKYISGHHKSMFRIFFKEDQFMTFEKIELRGPIDFLANLGGILGLTAGVSVLSLVEILYYLTLRLIVNIQMFGSCNWSDGFGAE</sequence>
<dbReference type="Gene3D" id="1.10.287.820">
    <property type="entry name" value="Acid-sensing ion channel domain"/>
    <property type="match status" value="1"/>
</dbReference>
<dbReference type="Gene3D" id="1.10.287.770">
    <property type="entry name" value="YojJ-like"/>
    <property type="match status" value="1"/>
</dbReference>
<protein>
    <submittedName>
        <fullName evidence="14">Uncharacterized protein</fullName>
    </submittedName>
</protein>
<feature type="transmembrane region" description="Helical" evidence="13">
    <location>
        <begin position="469"/>
        <end position="495"/>
    </location>
</feature>
<feature type="transmembrane region" description="Helical" evidence="13">
    <location>
        <begin position="41"/>
        <end position="58"/>
    </location>
</feature>
<dbReference type="InterPro" id="IPR001873">
    <property type="entry name" value="ENaC"/>
</dbReference>
<evidence type="ECO:0000256" key="6">
    <source>
        <dbReference type="ARBA" id="ARBA00022989"/>
    </source>
</evidence>
<keyword evidence="6 13" id="KW-1133">Transmembrane helix</keyword>
<keyword evidence="3 12" id="KW-0813">Transport</keyword>
<keyword evidence="8 12" id="KW-0406">Ion transport</keyword>
<reference evidence="14" key="1">
    <citation type="submission" date="2022-01" db="EMBL/GenBank/DDBJ databases">
        <authorList>
            <person name="King R."/>
        </authorList>
    </citation>
    <scope>NUCLEOTIDE SEQUENCE</scope>
</reference>
<evidence type="ECO:0000256" key="9">
    <source>
        <dbReference type="ARBA" id="ARBA00023136"/>
    </source>
</evidence>
<comment type="subcellular location">
    <subcellularLocation>
        <location evidence="1">Membrane</location>
        <topology evidence="1">Multi-pass membrane protein</topology>
    </subcellularLocation>
</comment>
<accession>A0A9N9XLF2</accession>
<evidence type="ECO:0000256" key="3">
    <source>
        <dbReference type="ARBA" id="ARBA00022448"/>
    </source>
</evidence>
<evidence type="ECO:0000256" key="12">
    <source>
        <dbReference type="RuleBase" id="RU000679"/>
    </source>
</evidence>
<dbReference type="PANTHER" id="PTHR11690:SF288">
    <property type="entry name" value="AMILORIDE-SENSITIVE NA+ CHANNEL-RELATED"/>
    <property type="match status" value="1"/>
</dbReference>
<dbReference type="Proteomes" id="UP001153712">
    <property type="component" value="Chromosome 2"/>
</dbReference>
<dbReference type="GO" id="GO:0015280">
    <property type="term" value="F:ligand-gated sodium channel activity"/>
    <property type="evidence" value="ECO:0007669"/>
    <property type="project" value="TreeGrafter"/>
</dbReference>
<evidence type="ECO:0000256" key="1">
    <source>
        <dbReference type="ARBA" id="ARBA00004141"/>
    </source>
</evidence>
<evidence type="ECO:0000256" key="11">
    <source>
        <dbReference type="ARBA" id="ARBA00023303"/>
    </source>
</evidence>
<evidence type="ECO:0000313" key="15">
    <source>
        <dbReference type="Proteomes" id="UP001153712"/>
    </source>
</evidence>
<evidence type="ECO:0000256" key="2">
    <source>
        <dbReference type="ARBA" id="ARBA00007193"/>
    </source>
</evidence>
<keyword evidence="11 12" id="KW-0407">Ion channel</keyword>
<dbReference type="InterPro" id="IPR020903">
    <property type="entry name" value="ENaC_CS"/>
</dbReference>
<dbReference type="PRINTS" id="PR01078">
    <property type="entry name" value="AMINACHANNEL"/>
</dbReference>
<evidence type="ECO:0000256" key="10">
    <source>
        <dbReference type="ARBA" id="ARBA00023201"/>
    </source>
</evidence>
<keyword evidence="5 12" id="KW-0812">Transmembrane</keyword>